<organism evidence="2 3">
    <name type="scientific">Hydrogenibacillus schlegelii</name>
    <name type="common">Bacillus schlegelii</name>
    <dbReference type="NCBI Taxonomy" id="1484"/>
    <lineage>
        <taxon>Bacteria</taxon>
        <taxon>Bacillati</taxon>
        <taxon>Bacillota</taxon>
        <taxon>Bacilli</taxon>
        <taxon>Bacillales</taxon>
        <taxon>Bacillales Family X. Incertae Sedis</taxon>
        <taxon>Hydrogenibacillus</taxon>
    </lineage>
</organism>
<proteinExistence type="predicted"/>
<keyword evidence="3" id="KW-1185">Reference proteome</keyword>
<evidence type="ECO:0000256" key="1">
    <source>
        <dbReference type="SAM" id="MobiDB-lite"/>
    </source>
</evidence>
<feature type="region of interest" description="Disordered" evidence="1">
    <location>
        <begin position="155"/>
        <end position="208"/>
    </location>
</feature>
<reference evidence="2 3" key="1">
    <citation type="submission" date="2015-09" db="EMBL/GenBank/DDBJ databases">
        <title>Draft genome sequence of Hydrogenibacillus schlegelii DSM 2000.</title>
        <authorList>
            <person name="Hemp J."/>
        </authorList>
    </citation>
    <scope>NUCLEOTIDE SEQUENCE [LARGE SCALE GENOMIC DNA]</scope>
    <source>
        <strain evidence="2 3">MA 48</strain>
    </source>
</reference>
<dbReference type="Proteomes" id="UP000243024">
    <property type="component" value="Unassembled WGS sequence"/>
</dbReference>
<evidence type="ECO:0000313" key="3">
    <source>
        <dbReference type="Proteomes" id="UP000243024"/>
    </source>
</evidence>
<feature type="region of interest" description="Disordered" evidence="1">
    <location>
        <begin position="19"/>
        <end position="39"/>
    </location>
</feature>
<name>A0A179IQD1_HYDSH</name>
<gene>
    <name evidence="2" type="ORF">SA87_03520</name>
</gene>
<dbReference type="RefSeq" id="WP_066202205.1">
    <property type="nucleotide sequence ID" value="NZ_CBCSAS010000009.1"/>
</dbReference>
<comment type="caution">
    <text evidence="2">The sequence shown here is derived from an EMBL/GenBank/DDBJ whole genome shotgun (WGS) entry which is preliminary data.</text>
</comment>
<evidence type="ECO:0000313" key="2">
    <source>
        <dbReference type="EMBL" id="OAR03910.1"/>
    </source>
</evidence>
<accession>A0A179IQD1</accession>
<sequence>MPANPLGALIRWLFPFGRPAGQDPPAPPGRTGGFPGVGVPYASRPTVPAMRPLPPAPRPTGMPFGAPPATPAPPGASGGGLFNWAELLGALRNVDPKDIAATVTTVRQAMQNIQKIAQTVNQFASVAANVQQLLKTIDVETLLGLLGGFGGDGASSDGGSASGSGDSGGTDRKSGIGSKKSAEKKKRRPSGASRRSSGGRKKKRPSAR</sequence>
<protein>
    <submittedName>
        <fullName evidence="2">Uncharacterized protein</fullName>
    </submittedName>
</protein>
<dbReference type="EMBL" id="JXBB01000034">
    <property type="protein sequence ID" value="OAR03910.1"/>
    <property type="molecule type" value="Genomic_DNA"/>
</dbReference>
<feature type="compositionally biased region" description="Basic residues" evidence="1">
    <location>
        <begin position="197"/>
        <end position="208"/>
    </location>
</feature>
<dbReference type="AlphaFoldDB" id="A0A179IQD1"/>